<sequence length="382" mass="44357">MADADNTRNGRPARAGRKRKADEIDREDKKQGERRRVVEVVPNADVTFKVGTGEEARDIKVSGVVVSLASEVFSRMLSSSFIEGRTRVISLPEDDPETVLTFCQIVHHRAENLNRLGPGEPNKLAVFADMRLCTTALRPWVVMRLSPLIERLDQGSPKFWQHQEDEEQEDERNGNARDDIELFLPTMMLFRLEGMFWKSTRFLIWSTKPSKPRQEQNEKTESPRYDNIHGEYMQRMLWSELRAPVLTFADAVLQSARTSITSLLASVSECVDRGFEDSRKVLPCHISKYGFLMCVLRYKKIKTGMQIREYHSVHRISATVRDIVRRLRRVERVCVANGGRRMHIWQRQPVRLLLPRYRRRTRRNRGQVSRRGTGNLPCVLLE</sequence>
<evidence type="ECO:0000313" key="3">
    <source>
        <dbReference type="EMBL" id="EXJ57286.1"/>
    </source>
</evidence>
<dbReference type="PROSITE" id="PS50097">
    <property type="entry name" value="BTB"/>
    <property type="match status" value="1"/>
</dbReference>
<organism evidence="3 4">
    <name type="scientific">Cladophialophora yegresii CBS 114405</name>
    <dbReference type="NCBI Taxonomy" id="1182544"/>
    <lineage>
        <taxon>Eukaryota</taxon>
        <taxon>Fungi</taxon>
        <taxon>Dikarya</taxon>
        <taxon>Ascomycota</taxon>
        <taxon>Pezizomycotina</taxon>
        <taxon>Eurotiomycetes</taxon>
        <taxon>Chaetothyriomycetidae</taxon>
        <taxon>Chaetothyriales</taxon>
        <taxon>Herpotrichiellaceae</taxon>
        <taxon>Cladophialophora</taxon>
    </lineage>
</organism>
<keyword evidence="4" id="KW-1185">Reference proteome</keyword>
<feature type="region of interest" description="Disordered" evidence="1">
    <location>
        <begin position="363"/>
        <end position="382"/>
    </location>
</feature>
<feature type="region of interest" description="Disordered" evidence="1">
    <location>
        <begin position="1"/>
        <end position="34"/>
    </location>
</feature>
<comment type="caution">
    <text evidence="3">The sequence shown here is derived from an EMBL/GenBank/DDBJ whole genome shotgun (WGS) entry which is preliminary data.</text>
</comment>
<dbReference type="OrthoDB" id="5275938at2759"/>
<proteinExistence type="predicted"/>
<dbReference type="HOGENOM" id="CLU_061204_0_0_1"/>
<dbReference type="Proteomes" id="UP000019473">
    <property type="component" value="Unassembled WGS sequence"/>
</dbReference>
<evidence type="ECO:0000313" key="4">
    <source>
        <dbReference type="Proteomes" id="UP000019473"/>
    </source>
</evidence>
<dbReference type="AlphaFoldDB" id="W9VYF8"/>
<dbReference type="CDD" id="cd18186">
    <property type="entry name" value="BTB_POZ_ZBTB_KLHL-like"/>
    <property type="match status" value="1"/>
</dbReference>
<evidence type="ECO:0000256" key="1">
    <source>
        <dbReference type="SAM" id="MobiDB-lite"/>
    </source>
</evidence>
<dbReference type="STRING" id="1182544.W9VYF8"/>
<reference evidence="3 4" key="1">
    <citation type="submission" date="2013-03" db="EMBL/GenBank/DDBJ databases">
        <title>The Genome Sequence of Cladophialophora yegresii CBS 114405.</title>
        <authorList>
            <consortium name="The Broad Institute Genomics Platform"/>
            <person name="Cuomo C."/>
            <person name="de Hoog S."/>
            <person name="Gorbushina A."/>
            <person name="Walker B."/>
            <person name="Young S.K."/>
            <person name="Zeng Q."/>
            <person name="Gargeya S."/>
            <person name="Fitzgerald M."/>
            <person name="Haas B."/>
            <person name="Abouelleil A."/>
            <person name="Allen A.W."/>
            <person name="Alvarado L."/>
            <person name="Arachchi H.M."/>
            <person name="Berlin A.M."/>
            <person name="Chapman S.B."/>
            <person name="Gainer-Dewar J."/>
            <person name="Goldberg J."/>
            <person name="Griggs A."/>
            <person name="Gujja S."/>
            <person name="Hansen M."/>
            <person name="Howarth C."/>
            <person name="Imamovic A."/>
            <person name="Ireland A."/>
            <person name="Larimer J."/>
            <person name="McCowan C."/>
            <person name="Murphy C."/>
            <person name="Pearson M."/>
            <person name="Poon T.W."/>
            <person name="Priest M."/>
            <person name="Roberts A."/>
            <person name="Saif S."/>
            <person name="Shea T."/>
            <person name="Sisk P."/>
            <person name="Sykes S."/>
            <person name="Wortman J."/>
            <person name="Nusbaum C."/>
            <person name="Birren B."/>
        </authorList>
    </citation>
    <scope>NUCLEOTIDE SEQUENCE [LARGE SCALE GENOMIC DNA]</scope>
    <source>
        <strain evidence="3 4">CBS 114405</strain>
    </source>
</reference>
<dbReference type="InterPro" id="IPR011333">
    <property type="entry name" value="SKP1/BTB/POZ_sf"/>
</dbReference>
<dbReference type="RefSeq" id="XP_007759820.1">
    <property type="nucleotide sequence ID" value="XM_007761630.1"/>
</dbReference>
<feature type="compositionally biased region" description="Basic and acidic residues" evidence="1">
    <location>
        <begin position="20"/>
        <end position="34"/>
    </location>
</feature>
<feature type="domain" description="BTB" evidence="2">
    <location>
        <begin position="44"/>
        <end position="115"/>
    </location>
</feature>
<dbReference type="GeneID" id="19182205"/>
<accession>W9VYF8</accession>
<dbReference type="InterPro" id="IPR000210">
    <property type="entry name" value="BTB/POZ_dom"/>
</dbReference>
<protein>
    <recommendedName>
        <fullName evidence="2">BTB domain-containing protein</fullName>
    </recommendedName>
</protein>
<dbReference type="SUPFAM" id="SSF54695">
    <property type="entry name" value="POZ domain"/>
    <property type="match status" value="1"/>
</dbReference>
<gene>
    <name evidence="3" type="ORF">A1O7_07633</name>
</gene>
<name>W9VYF8_9EURO</name>
<evidence type="ECO:0000259" key="2">
    <source>
        <dbReference type="PROSITE" id="PS50097"/>
    </source>
</evidence>
<dbReference type="VEuPathDB" id="FungiDB:A1O7_07633"/>
<dbReference type="Gene3D" id="3.30.710.10">
    <property type="entry name" value="Potassium Channel Kv1.1, Chain A"/>
    <property type="match status" value="1"/>
</dbReference>
<feature type="region of interest" description="Disordered" evidence="1">
    <location>
        <begin position="157"/>
        <end position="177"/>
    </location>
</feature>
<dbReference type="EMBL" id="AMGW01000005">
    <property type="protein sequence ID" value="EXJ57286.1"/>
    <property type="molecule type" value="Genomic_DNA"/>
</dbReference>